<reference evidence="1" key="2">
    <citation type="submission" date="2020-02" db="EMBL/GenBank/DDBJ databases">
        <authorList>
            <consortium name="NCBI Pathogen Detection Project"/>
        </authorList>
    </citation>
    <scope>NUCLEOTIDE SEQUENCE</scope>
    <source>
        <strain evidence="1">MA.CIT_D2.22</strain>
    </source>
</reference>
<sequence length="43" mass="4900">KRDDSSRRIDIPYGGYEIKTITHPHFGDKPVKVFAIKVNIGTE</sequence>
<dbReference type="EMBL" id="DAAYOU010000010">
    <property type="protein sequence ID" value="HAG5115922.1"/>
    <property type="molecule type" value="Genomic_DNA"/>
</dbReference>
<dbReference type="AlphaFoldDB" id="A0A764SIV9"/>
<evidence type="ECO:0000313" key="1">
    <source>
        <dbReference type="EMBL" id="HAG5115922.1"/>
    </source>
</evidence>
<comment type="caution">
    <text evidence="1">The sequence shown here is derived from an EMBL/GenBank/DDBJ whole genome shotgun (WGS) entry which is preliminary data.</text>
</comment>
<name>A0A764SIV9_SALER</name>
<feature type="non-terminal residue" evidence="1">
    <location>
        <position position="1"/>
    </location>
</feature>
<protein>
    <submittedName>
        <fullName evidence="1">ASCH domain-containing protein</fullName>
    </submittedName>
</protein>
<reference evidence="1" key="1">
    <citation type="journal article" date="2018" name="Genome Biol.">
        <title>SKESA: strategic k-mer extension for scrupulous assemblies.</title>
        <authorList>
            <person name="Souvorov A."/>
            <person name="Agarwala R."/>
            <person name="Lipman D.J."/>
        </authorList>
    </citation>
    <scope>NUCLEOTIDE SEQUENCE</scope>
    <source>
        <strain evidence="1">MA.CIT_D2.22</strain>
    </source>
</reference>
<organism evidence="1">
    <name type="scientific">Salmonella enterica</name>
    <name type="common">Salmonella choleraesuis</name>
    <dbReference type="NCBI Taxonomy" id="28901"/>
    <lineage>
        <taxon>Bacteria</taxon>
        <taxon>Pseudomonadati</taxon>
        <taxon>Pseudomonadota</taxon>
        <taxon>Gammaproteobacteria</taxon>
        <taxon>Enterobacterales</taxon>
        <taxon>Enterobacteriaceae</taxon>
        <taxon>Salmonella</taxon>
    </lineage>
</organism>
<proteinExistence type="predicted"/>
<accession>A0A764SIV9</accession>
<gene>
    <name evidence="1" type="ORF">G8658_003841</name>
</gene>